<dbReference type="Proteomes" id="UP000507470">
    <property type="component" value="Unassembled WGS sequence"/>
</dbReference>
<dbReference type="EMBL" id="CACVKT020001843">
    <property type="protein sequence ID" value="CAC5372340.1"/>
    <property type="molecule type" value="Genomic_DNA"/>
</dbReference>
<gene>
    <name evidence="1" type="ORF">MCOR_10469</name>
</gene>
<reference evidence="1 2" key="1">
    <citation type="submission" date="2020-06" db="EMBL/GenBank/DDBJ databases">
        <authorList>
            <person name="Li R."/>
            <person name="Bekaert M."/>
        </authorList>
    </citation>
    <scope>NUCLEOTIDE SEQUENCE [LARGE SCALE GENOMIC DNA]</scope>
    <source>
        <strain evidence="2">wild</strain>
    </source>
</reference>
<dbReference type="OrthoDB" id="6101167at2759"/>
<evidence type="ECO:0000313" key="1">
    <source>
        <dbReference type="EMBL" id="CAC5372340.1"/>
    </source>
</evidence>
<keyword evidence="2" id="KW-1185">Reference proteome</keyword>
<organism evidence="1 2">
    <name type="scientific">Mytilus coruscus</name>
    <name type="common">Sea mussel</name>
    <dbReference type="NCBI Taxonomy" id="42192"/>
    <lineage>
        <taxon>Eukaryota</taxon>
        <taxon>Metazoa</taxon>
        <taxon>Spiralia</taxon>
        <taxon>Lophotrochozoa</taxon>
        <taxon>Mollusca</taxon>
        <taxon>Bivalvia</taxon>
        <taxon>Autobranchia</taxon>
        <taxon>Pteriomorphia</taxon>
        <taxon>Mytilida</taxon>
        <taxon>Mytiloidea</taxon>
        <taxon>Mytilidae</taxon>
        <taxon>Mytilinae</taxon>
        <taxon>Mytilus</taxon>
    </lineage>
</organism>
<proteinExistence type="predicted"/>
<sequence>MLKMAGISIEKSESLNFYKYLCQQIGSEKVVRTRRLAFNIRDLGHKMITSGSKGEGLNLNGSDLDVMLIDSLFKVYRSETEVQSQLYPIPLIMNTEETQPCFTQLWMLNQNITITPNLMHRGYMLSSELYKRLFLSVADINIPAPLSGKIHGPCISDADDRIDFASCLKCDKWIIQAKPWVSRPRTTWPPFDIISKIVSSGVFKGTNKDKLISLLTNLCEQGINGFASSETLHDYQSRSSEITDSVISKSVGCLRQVIPTFYAYYFYSGSDRNLRLLYYFLHHSRTALSRVLFALEISEASMHIPEQTQYLNSLGNKNHYFRYKHDLSHLMIGLHSDAVSGLLKLASFFYVQKNFIASLTAIKYTLLKYTDEKIYMYANSCNHAVRCNHIQKHVSNLMKNKKLNTTMKSLNFHPVGSVWNLSLVPQELLLDVTKRHASFHPVSFSHFLSFLCYYHLHDITSCIQSLQRLKQVQRTLADCGFDVRCNDFVNTVIFCGIGHQLLGEKYSARHAFQVAARLDRNNVTSAASRLFSLI</sequence>
<name>A0A6J8AQF4_MYTCO</name>
<evidence type="ECO:0000313" key="2">
    <source>
        <dbReference type="Proteomes" id="UP000507470"/>
    </source>
</evidence>
<dbReference type="AlphaFoldDB" id="A0A6J8AQF4"/>
<evidence type="ECO:0008006" key="3">
    <source>
        <dbReference type="Google" id="ProtNLM"/>
    </source>
</evidence>
<protein>
    <recommendedName>
        <fullName evidence="3">Mab-21-like HhH/H2TH-like domain-containing protein</fullName>
    </recommendedName>
</protein>
<accession>A0A6J8AQF4</accession>